<reference evidence="2" key="2">
    <citation type="submission" date="2010-03" db="EMBL/GenBank/DDBJ databases">
        <title>The genome sequence of Coccidioides posadasii strain Silveira.</title>
        <authorList>
            <consortium name="The Broad Institute Genome Sequencing Center for Infectious Disease"/>
            <person name="Neafsey D."/>
            <person name="Orbach M."/>
            <person name="Henn M.R."/>
            <person name="Cole G.T."/>
            <person name="Galgiani J."/>
            <person name="Gardner M.J."/>
            <person name="Kirkland T.N."/>
            <person name="Taylor J.W."/>
            <person name="Young S.K."/>
            <person name="Zeng Q."/>
            <person name="Koehrsen M."/>
            <person name="Alvarado L."/>
            <person name="Berlin A."/>
            <person name="Borenstein D."/>
            <person name="Chapman S.B."/>
            <person name="Chen Z."/>
            <person name="Engels R."/>
            <person name="Freedman E."/>
            <person name="Gellesch M."/>
            <person name="Goldberg J."/>
            <person name="Griggs A."/>
            <person name="Gujja S."/>
            <person name="Heilman E."/>
            <person name="Heiman D."/>
            <person name="Howarth C."/>
            <person name="Jen D."/>
            <person name="Larson L."/>
            <person name="Mehta T."/>
            <person name="Neiman D."/>
            <person name="Park D."/>
            <person name="Pearson M."/>
            <person name="Richards J."/>
            <person name="Roberts A."/>
            <person name="Saif S."/>
            <person name="Shea T."/>
            <person name="Shenoy N."/>
            <person name="Sisk P."/>
            <person name="Stolte C."/>
            <person name="Sykes S."/>
            <person name="Walk T."/>
            <person name="White J."/>
            <person name="Yandava C."/>
            <person name="Haas B."/>
            <person name="Nusbaum C."/>
            <person name="Birren B."/>
        </authorList>
    </citation>
    <scope>NUCLEOTIDE SEQUENCE [LARGE SCALE GENOMIC DNA]</scope>
    <source>
        <strain evidence="2">RMSCC 757 / Silveira</strain>
    </source>
</reference>
<gene>
    <name evidence="1" type="ORF">CPSG_02131</name>
</gene>
<dbReference type="HOGENOM" id="CLU_1834989_0_0_1"/>
<name>E9CXE8_COCPS</name>
<evidence type="ECO:0000313" key="2">
    <source>
        <dbReference type="Proteomes" id="UP000002497"/>
    </source>
</evidence>
<keyword evidence="2" id="KW-1185">Reference proteome</keyword>
<accession>E9CXE8</accession>
<dbReference type="EMBL" id="GL636487">
    <property type="protein sequence ID" value="EFW21974.1"/>
    <property type="molecule type" value="Genomic_DNA"/>
</dbReference>
<reference evidence="2" key="1">
    <citation type="journal article" date="2010" name="Genome Res.">
        <title>Population genomic sequencing of Coccidioides fungi reveals recent hybridization and transposon control.</title>
        <authorList>
            <person name="Neafsey D.E."/>
            <person name="Barker B.M."/>
            <person name="Sharpton T.J."/>
            <person name="Stajich J.E."/>
            <person name="Park D.J."/>
            <person name="Whiston E."/>
            <person name="Hung C.-Y."/>
            <person name="McMahan C."/>
            <person name="White J."/>
            <person name="Sykes S."/>
            <person name="Heiman D."/>
            <person name="Young S."/>
            <person name="Zeng Q."/>
            <person name="Abouelleil A."/>
            <person name="Aftuck L."/>
            <person name="Bessette D."/>
            <person name="Brown A."/>
            <person name="FitzGerald M."/>
            <person name="Lui A."/>
            <person name="Macdonald J.P."/>
            <person name="Priest M."/>
            <person name="Orbach M.J."/>
            <person name="Galgiani J.N."/>
            <person name="Kirkland T.N."/>
            <person name="Cole G.T."/>
            <person name="Birren B.W."/>
            <person name="Henn M.R."/>
            <person name="Taylor J.W."/>
            <person name="Rounsley S.D."/>
        </authorList>
    </citation>
    <scope>NUCLEOTIDE SEQUENCE [LARGE SCALE GENOMIC DNA]</scope>
    <source>
        <strain evidence="2">RMSCC 757 / Silveira</strain>
    </source>
</reference>
<protein>
    <submittedName>
        <fullName evidence="1">Uncharacterized protein</fullName>
    </submittedName>
</protein>
<proteinExistence type="predicted"/>
<dbReference type="Proteomes" id="UP000002497">
    <property type="component" value="Unassembled WGS sequence"/>
</dbReference>
<dbReference type="AlphaFoldDB" id="E9CXE8"/>
<sequence length="140" mass="15732">MFPFLKPGLLVLRKVWYGTDLSSCRAPRPAAALKCDHLYLAMHKYVWTSCNQRPDPHTGLCSSVMTRLIGILRAHIPTETLDSVSGEAQQGSVNLNSLIGQDCAHFQMFIDDLETNRNQWRIMPLISCVAGLEARPFRCT</sequence>
<organism evidence="2">
    <name type="scientific">Coccidioides posadasii (strain RMSCC 757 / Silveira)</name>
    <name type="common">Valley fever fungus</name>
    <dbReference type="NCBI Taxonomy" id="443226"/>
    <lineage>
        <taxon>Eukaryota</taxon>
        <taxon>Fungi</taxon>
        <taxon>Dikarya</taxon>
        <taxon>Ascomycota</taxon>
        <taxon>Pezizomycotina</taxon>
        <taxon>Eurotiomycetes</taxon>
        <taxon>Eurotiomycetidae</taxon>
        <taxon>Onygenales</taxon>
        <taxon>Onygenaceae</taxon>
        <taxon>Coccidioides</taxon>
    </lineage>
</organism>
<dbReference type="VEuPathDB" id="FungiDB:CPSG_02131"/>
<evidence type="ECO:0000313" key="1">
    <source>
        <dbReference type="EMBL" id="EFW21974.1"/>
    </source>
</evidence>